<dbReference type="Proteomes" id="UP001152523">
    <property type="component" value="Unassembled WGS sequence"/>
</dbReference>
<accession>A0AAV0C6D2</accession>
<dbReference type="AlphaFoldDB" id="A0AAV0C6D2"/>
<keyword evidence="2" id="KW-1185">Reference proteome</keyword>
<comment type="caution">
    <text evidence="1">The sequence shown here is derived from an EMBL/GenBank/DDBJ whole genome shotgun (WGS) entry which is preliminary data.</text>
</comment>
<name>A0AAV0C6D2_9ASTE</name>
<dbReference type="EMBL" id="CAMAPF010000015">
    <property type="protein sequence ID" value="CAH9069307.1"/>
    <property type="molecule type" value="Genomic_DNA"/>
</dbReference>
<organism evidence="1 2">
    <name type="scientific">Cuscuta epithymum</name>
    <dbReference type="NCBI Taxonomy" id="186058"/>
    <lineage>
        <taxon>Eukaryota</taxon>
        <taxon>Viridiplantae</taxon>
        <taxon>Streptophyta</taxon>
        <taxon>Embryophyta</taxon>
        <taxon>Tracheophyta</taxon>
        <taxon>Spermatophyta</taxon>
        <taxon>Magnoliopsida</taxon>
        <taxon>eudicotyledons</taxon>
        <taxon>Gunneridae</taxon>
        <taxon>Pentapetalae</taxon>
        <taxon>asterids</taxon>
        <taxon>lamiids</taxon>
        <taxon>Solanales</taxon>
        <taxon>Convolvulaceae</taxon>
        <taxon>Cuscuteae</taxon>
        <taxon>Cuscuta</taxon>
        <taxon>Cuscuta subgen. Cuscuta</taxon>
    </lineage>
</organism>
<proteinExistence type="predicted"/>
<gene>
    <name evidence="1" type="ORF">CEPIT_LOCUS3066</name>
</gene>
<evidence type="ECO:0000313" key="1">
    <source>
        <dbReference type="EMBL" id="CAH9069307.1"/>
    </source>
</evidence>
<reference evidence="1" key="1">
    <citation type="submission" date="2022-07" db="EMBL/GenBank/DDBJ databases">
        <authorList>
            <person name="Macas J."/>
            <person name="Novak P."/>
            <person name="Neumann P."/>
        </authorList>
    </citation>
    <scope>NUCLEOTIDE SEQUENCE</scope>
</reference>
<evidence type="ECO:0000313" key="2">
    <source>
        <dbReference type="Proteomes" id="UP001152523"/>
    </source>
</evidence>
<protein>
    <submittedName>
        <fullName evidence="1">Uncharacterized protein</fullName>
    </submittedName>
</protein>
<sequence length="27" mass="2954">MQTDDATLQPFPMNRNLSAIAARCSCV</sequence>